<evidence type="ECO:0000313" key="3">
    <source>
        <dbReference type="Proteomes" id="UP001386955"/>
    </source>
</evidence>
<name>A0AAN9XTG9_PSOTE</name>
<proteinExistence type="predicted"/>
<organism evidence="2 3">
    <name type="scientific">Psophocarpus tetragonolobus</name>
    <name type="common">Winged bean</name>
    <name type="synonym">Dolichos tetragonolobus</name>
    <dbReference type="NCBI Taxonomy" id="3891"/>
    <lineage>
        <taxon>Eukaryota</taxon>
        <taxon>Viridiplantae</taxon>
        <taxon>Streptophyta</taxon>
        <taxon>Embryophyta</taxon>
        <taxon>Tracheophyta</taxon>
        <taxon>Spermatophyta</taxon>
        <taxon>Magnoliopsida</taxon>
        <taxon>eudicotyledons</taxon>
        <taxon>Gunneridae</taxon>
        <taxon>Pentapetalae</taxon>
        <taxon>rosids</taxon>
        <taxon>fabids</taxon>
        <taxon>Fabales</taxon>
        <taxon>Fabaceae</taxon>
        <taxon>Papilionoideae</taxon>
        <taxon>50 kb inversion clade</taxon>
        <taxon>NPAAA clade</taxon>
        <taxon>indigoferoid/millettioid clade</taxon>
        <taxon>Phaseoleae</taxon>
        <taxon>Psophocarpus</taxon>
    </lineage>
</organism>
<dbReference type="AlphaFoldDB" id="A0AAN9XTG9"/>
<reference evidence="2 3" key="1">
    <citation type="submission" date="2024-01" db="EMBL/GenBank/DDBJ databases">
        <title>The genomes of 5 underutilized Papilionoideae crops provide insights into root nodulation and disease resistanc.</title>
        <authorList>
            <person name="Jiang F."/>
        </authorList>
    </citation>
    <scope>NUCLEOTIDE SEQUENCE [LARGE SCALE GENOMIC DNA]</scope>
    <source>
        <strain evidence="2">DUOXIRENSHENG_FW03</strain>
        <tissue evidence="2">Leaves</tissue>
    </source>
</reference>
<dbReference type="EMBL" id="JAYMYS010000002">
    <property type="protein sequence ID" value="KAK7406884.1"/>
    <property type="molecule type" value="Genomic_DNA"/>
</dbReference>
<accession>A0AAN9XTG9</accession>
<keyword evidence="3" id="KW-1185">Reference proteome</keyword>
<feature type="compositionally biased region" description="Basic and acidic residues" evidence="1">
    <location>
        <begin position="93"/>
        <end position="107"/>
    </location>
</feature>
<evidence type="ECO:0000256" key="1">
    <source>
        <dbReference type="SAM" id="MobiDB-lite"/>
    </source>
</evidence>
<gene>
    <name evidence="2" type="ORF">VNO78_08519</name>
</gene>
<evidence type="ECO:0000313" key="2">
    <source>
        <dbReference type="EMBL" id="KAK7406884.1"/>
    </source>
</evidence>
<protein>
    <submittedName>
        <fullName evidence="2">Uncharacterized protein</fullName>
    </submittedName>
</protein>
<comment type="caution">
    <text evidence="2">The sequence shown here is derived from an EMBL/GenBank/DDBJ whole genome shotgun (WGS) entry which is preliminary data.</text>
</comment>
<sequence length="120" mass="12903">MRVRGHNDILDLEKLVSWKKSSKSHGIPIALELKFGGTVMESLEAYIQLISMANASNIAQLLPAFLGNPGGTVHVELPEVLPGFESTSGPSNKESEGTSHLRLQDTSALDKHGAISILEK</sequence>
<feature type="region of interest" description="Disordered" evidence="1">
    <location>
        <begin position="81"/>
        <end position="107"/>
    </location>
</feature>
<dbReference type="Proteomes" id="UP001386955">
    <property type="component" value="Unassembled WGS sequence"/>
</dbReference>